<evidence type="ECO:0000256" key="2">
    <source>
        <dbReference type="RuleBase" id="RU000461"/>
    </source>
</evidence>
<protein>
    <submittedName>
        <fullName evidence="3">Cytochrome P450</fullName>
    </submittedName>
</protein>
<keyword evidence="2" id="KW-0349">Heme</keyword>
<dbReference type="SUPFAM" id="SSF48264">
    <property type="entry name" value="Cytochrome P450"/>
    <property type="match status" value="1"/>
</dbReference>
<comment type="caution">
    <text evidence="3">The sequence shown here is derived from an EMBL/GenBank/DDBJ whole genome shotgun (WGS) entry which is preliminary data.</text>
</comment>
<dbReference type="PANTHER" id="PTHR46696:SF1">
    <property type="entry name" value="CYTOCHROME P450 YJIB-RELATED"/>
    <property type="match status" value="1"/>
</dbReference>
<dbReference type="InterPro" id="IPR017972">
    <property type="entry name" value="Cyt_P450_CS"/>
</dbReference>
<proteinExistence type="inferred from homology"/>
<dbReference type="InterPro" id="IPR036396">
    <property type="entry name" value="Cyt_P450_sf"/>
</dbReference>
<dbReference type="InterPro" id="IPR002397">
    <property type="entry name" value="Cyt_P450_B"/>
</dbReference>
<keyword evidence="4" id="KW-1185">Reference proteome</keyword>
<name>A0ABU0ZA08_9ACTN</name>
<dbReference type="PROSITE" id="PS00086">
    <property type="entry name" value="CYTOCHROME_P450"/>
    <property type="match status" value="1"/>
</dbReference>
<accession>A0ABU0ZA08</accession>
<keyword evidence="2" id="KW-0503">Monooxygenase</keyword>
<gene>
    <name evidence="3" type="ORF">RB614_05060</name>
</gene>
<dbReference type="InterPro" id="IPR001128">
    <property type="entry name" value="Cyt_P450"/>
</dbReference>
<evidence type="ECO:0000313" key="4">
    <source>
        <dbReference type="Proteomes" id="UP001230908"/>
    </source>
</evidence>
<dbReference type="Gene3D" id="1.10.630.10">
    <property type="entry name" value="Cytochrome P450"/>
    <property type="match status" value="1"/>
</dbReference>
<reference evidence="3 4" key="1">
    <citation type="submission" date="2023-08" db="EMBL/GenBank/DDBJ databases">
        <title>Phytohabitans sansha sp. nov., isolated from marine sediment.</title>
        <authorList>
            <person name="Zhao Y."/>
            <person name="Yi K."/>
        </authorList>
    </citation>
    <scope>NUCLEOTIDE SEQUENCE [LARGE SCALE GENOMIC DNA]</scope>
    <source>
        <strain evidence="3 4">ZYX-F-186</strain>
    </source>
</reference>
<comment type="similarity">
    <text evidence="1 2">Belongs to the cytochrome P450 family.</text>
</comment>
<dbReference type="Pfam" id="PF00067">
    <property type="entry name" value="p450"/>
    <property type="match status" value="1"/>
</dbReference>
<keyword evidence="2" id="KW-0408">Iron</keyword>
<sequence length="405" mass="44499">MITTSPNLLDPALYLDGVPYDQLRWLRENDPVHWHEEPDGGPGFWALTRHRDVKAVEADSETFSSEPSTVIVDTVSMSDTGTAKHLIMSDPPHHTAHRRTLGVELNPIPVRSMREQLQVVVDEIVDDVVESGACDVTPDLGQKLASYVTADLLGLSRPEAIELCEAADVLTRGGSKEEGPGLAAVQVMFRHASTAWQQRRAAPGDGLLGRLAYASVGDIPMDLTQFSMDFLLLVTAGSDTTRNVVGAGMAAFFEFPEQHRLLLDDPGLISGAVEEILRWSTPIVYQRRTATRDTEVAGQKIRRGQKVVSYYTAANRDPEVFADPDVFDIRRSPNPHLAFGVGRHFCLGSHLARLELTLIFQAIMRRMPDIRPAGPVRYRRSPIAPSVLGPVSVPATFTPGARLRS</sequence>
<evidence type="ECO:0000313" key="3">
    <source>
        <dbReference type="EMBL" id="MDQ7903889.1"/>
    </source>
</evidence>
<dbReference type="PANTHER" id="PTHR46696">
    <property type="entry name" value="P450, PUTATIVE (EUROFUNG)-RELATED"/>
    <property type="match status" value="1"/>
</dbReference>
<dbReference type="RefSeq" id="WP_308711167.1">
    <property type="nucleotide sequence ID" value="NZ_JAVHUY010000004.1"/>
</dbReference>
<evidence type="ECO:0000256" key="1">
    <source>
        <dbReference type="ARBA" id="ARBA00010617"/>
    </source>
</evidence>
<keyword evidence="2" id="KW-0479">Metal-binding</keyword>
<dbReference type="Proteomes" id="UP001230908">
    <property type="component" value="Unassembled WGS sequence"/>
</dbReference>
<organism evidence="3 4">
    <name type="scientific">Phytohabitans maris</name>
    <dbReference type="NCBI Taxonomy" id="3071409"/>
    <lineage>
        <taxon>Bacteria</taxon>
        <taxon>Bacillati</taxon>
        <taxon>Actinomycetota</taxon>
        <taxon>Actinomycetes</taxon>
        <taxon>Micromonosporales</taxon>
        <taxon>Micromonosporaceae</taxon>
    </lineage>
</organism>
<dbReference type="PRINTS" id="PR00359">
    <property type="entry name" value="BP450"/>
</dbReference>
<dbReference type="EMBL" id="JAVHUY010000004">
    <property type="protein sequence ID" value="MDQ7903889.1"/>
    <property type="molecule type" value="Genomic_DNA"/>
</dbReference>
<keyword evidence="2" id="KW-0560">Oxidoreductase</keyword>